<keyword evidence="1" id="KW-0472">Membrane</keyword>
<feature type="transmembrane region" description="Helical" evidence="1">
    <location>
        <begin position="171"/>
        <end position="187"/>
    </location>
</feature>
<reference evidence="2 3" key="1">
    <citation type="journal article" date="2015" name="Stand. Genomic Sci.">
        <title>Genomic Encyclopedia of Bacterial and Archaeal Type Strains, Phase III: the genomes of soil and plant-associated and newly described type strains.</title>
        <authorList>
            <person name="Whitman W.B."/>
            <person name="Woyke T."/>
            <person name="Klenk H.P."/>
            <person name="Zhou Y."/>
            <person name="Lilburn T.G."/>
            <person name="Beck B.J."/>
            <person name="De Vos P."/>
            <person name="Vandamme P."/>
            <person name="Eisen J.A."/>
            <person name="Garrity G."/>
            <person name="Hugenholtz P."/>
            <person name="Kyrpides N.C."/>
        </authorList>
    </citation>
    <scope>NUCLEOTIDE SEQUENCE [LARGE SCALE GENOMIC DNA]</scope>
    <source>
        <strain evidence="2 3">VKM Ac-2541</strain>
    </source>
</reference>
<gene>
    <name evidence="2" type="ORF">EV646_10637</name>
</gene>
<sequence length="188" mass="20736">MRVKSKSPESEHYLSASNRITGVVIMVIGLIGLLDIVLEWRTLSGLLVACIIGLLMVLTYVGLFRPTVTLSPEHLVLRNHVRDHVIPWSKVTGADVTDTLRVHAGDNRFRAPGVQLVMRDLRKQRVGGRKLSADSSISRADFVVDRIETHMAQYGEQSEGQVVTRWARPELIIAGALAVVALLAAVLR</sequence>
<dbReference type="EMBL" id="SLWR01000006">
    <property type="protein sequence ID" value="TCO46798.1"/>
    <property type="molecule type" value="Genomic_DNA"/>
</dbReference>
<evidence type="ECO:0000256" key="1">
    <source>
        <dbReference type="SAM" id="Phobius"/>
    </source>
</evidence>
<organism evidence="2 3">
    <name type="scientific">Kribbella antiqua</name>
    <dbReference type="NCBI Taxonomy" id="2512217"/>
    <lineage>
        <taxon>Bacteria</taxon>
        <taxon>Bacillati</taxon>
        <taxon>Actinomycetota</taxon>
        <taxon>Actinomycetes</taxon>
        <taxon>Propionibacteriales</taxon>
        <taxon>Kribbellaceae</taxon>
        <taxon>Kribbella</taxon>
    </lineage>
</organism>
<proteinExistence type="predicted"/>
<accession>A0A4R2IRT9</accession>
<protein>
    <submittedName>
        <fullName evidence="2">PH (Pleckstrin Homology) domain-containing protein</fullName>
    </submittedName>
</protein>
<keyword evidence="1" id="KW-0812">Transmembrane</keyword>
<feature type="transmembrane region" description="Helical" evidence="1">
    <location>
        <begin position="45"/>
        <end position="63"/>
    </location>
</feature>
<dbReference type="AlphaFoldDB" id="A0A4R2IRT9"/>
<dbReference type="Proteomes" id="UP000295573">
    <property type="component" value="Unassembled WGS sequence"/>
</dbReference>
<keyword evidence="3" id="KW-1185">Reference proteome</keyword>
<name>A0A4R2IRT9_9ACTN</name>
<evidence type="ECO:0000313" key="2">
    <source>
        <dbReference type="EMBL" id="TCO46798.1"/>
    </source>
</evidence>
<evidence type="ECO:0000313" key="3">
    <source>
        <dbReference type="Proteomes" id="UP000295573"/>
    </source>
</evidence>
<keyword evidence="1" id="KW-1133">Transmembrane helix</keyword>
<comment type="caution">
    <text evidence="2">The sequence shown here is derived from an EMBL/GenBank/DDBJ whole genome shotgun (WGS) entry which is preliminary data.</text>
</comment>
<feature type="transmembrane region" description="Helical" evidence="1">
    <location>
        <begin position="20"/>
        <end position="38"/>
    </location>
</feature>